<evidence type="ECO:0000256" key="2">
    <source>
        <dbReference type="SAM" id="SignalP"/>
    </source>
</evidence>
<dbReference type="PROSITE" id="PS50060">
    <property type="entry name" value="MAM_2"/>
    <property type="match status" value="4"/>
</dbReference>
<protein>
    <recommendedName>
        <fullName evidence="3">MAM domain-containing protein</fullName>
    </recommendedName>
</protein>
<proteinExistence type="predicted"/>
<feature type="compositionally biased region" description="Polar residues" evidence="1">
    <location>
        <begin position="522"/>
        <end position="538"/>
    </location>
</feature>
<dbReference type="AlphaFoldDB" id="A0A7M7QIP7"/>
<organism evidence="4 5">
    <name type="scientific">Nasonia vitripennis</name>
    <name type="common">Parasitic wasp</name>
    <dbReference type="NCBI Taxonomy" id="7425"/>
    <lineage>
        <taxon>Eukaryota</taxon>
        <taxon>Metazoa</taxon>
        <taxon>Ecdysozoa</taxon>
        <taxon>Arthropoda</taxon>
        <taxon>Hexapoda</taxon>
        <taxon>Insecta</taxon>
        <taxon>Pterygota</taxon>
        <taxon>Neoptera</taxon>
        <taxon>Endopterygota</taxon>
        <taxon>Hymenoptera</taxon>
        <taxon>Apocrita</taxon>
        <taxon>Proctotrupomorpha</taxon>
        <taxon>Chalcidoidea</taxon>
        <taxon>Pteromalidae</taxon>
        <taxon>Pteromalinae</taxon>
        <taxon>Nasonia</taxon>
    </lineage>
</organism>
<dbReference type="InterPro" id="IPR013320">
    <property type="entry name" value="ConA-like_dom_sf"/>
</dbReference>
<dbReference type="RefSeq" id="XP_031788341.1">
    <property type="nucleotide sequence ID" value="XM_031932481.2"/>
</dbReference>
<evidence type="ECO:0000256" key="1">
    <source>
        <dbReference type="SAM" id="MobiDB-lite"/>
    </source>
</evidence>
<feature type="domain" description="MAM" evidence="3">
    <location>
        <begin position="697"/>
        <end position="879"/>
    </location>
</feature>
<reference evidence="4" key="1">
    <citation type="submission" date="2021-01" db="UniProtKB">
        <authorList>
            <consortium name="EnsemblMetazoa"/>
        </authorList>
    </citation>
    <scope>IDENTIFICATION</scope>
</reference>
<dbReference type="InterPro" id="IPR000998">
    <property type="entry name" value="MAM_dom"/>
</dbReference>
<dbReference type="KEGG" id="nvi:100679151"/>
<dbReference type="SMR" id="A0A7M7QIP7"/>
<evidence type="ECO:0000313" key="4">
    <source>
        <dbReference type="EnsemblMetazoa" id="XP_031788341"/>
    </source>
</evidence>
<feature type="compositionally biased region" description="Low complexity" evidence="1">
    <location>
        <begin position="237"/>
        <end position="253"/>
    </location>
</feature>
<dbReference type="PANTHER" id="PTHR23282:SF101">
    <property type="entry name" value="MAM DOMAIN-CONTAINING PROTEIN"/>
    <property type="match status" value="1"/>
</dbReference>
<feature type="region of interest" description="Disordered" evidence="1">
    <location>
        <begin position="224"/>
        <end position="255"/>
    </location>
</feature>
<dbReference type="SMART" id="SM00137">
    <property type="entry name" value="MAM"/>
    <property type="match status" value="3"/>
</dbReference>
<feature type="domain" description="MAM" evidence="3">
    <location>
        <begin position="506"/>
        <end position="687"/>
    </location>
</feature>
<dbReference type="PANTHER" id="PTHR23282">
    <property type="entry name" value="APICAL ENDOSOMAL GLYCOPROTEIN PRECURSOR"/>
    <property type="match status" value="1"/>
</dbReference>
<dbReference type="GeneID" id="100679151"/>
<dbReference type="InterPro" id="IPR051560">
    <property type="entry name" value="MAM_domain-containing"/>
</dbReference>
<feature type="chain" id="PRO_5029483084" description="MAM domain-containing protein" evidence="2">
    <location>
        <begin position="26"/>
        <end position="893"/>
    </location>
</feature>
<dbReference type="EnsemblMetazoa" id="XM_031932481">
    <property type="protein sequence ID" value="XP_031788341"/>
    <property type="gene ID" value="LOC100679151"/>
</dbReference>
<dbReference type="GO" id="GO:0016020">
    <property type="term" value="C:membrane"/>
    <property type="evidence" value="ECO:0007669"/>
    <property type="project" value="InterPro"/>
</dbReference>
<feature type="domain" description="MAM" evidence="3">
    <location>
        <begin position="326"/>
        <end position="494"/>
    </location>
</feature>
<feature type="region of interest" description="Disordered" evidence="1">
    <location>
        <begin position="522"/>
        <end position="546"/>
    </location>
</feature>
<dbReference type="SUPFAM" id="SSF49899">
    <property type="entry name" value="Concanavalin A-like lectins/glucanases"/>
    <property type="match status" value="3"/>
</dbReference>
<dbReference type="CDD" id="cd06263">
    <property type="entry name" value="MAM"/>
    <property type="match status" value="3"/>
</dbReference>
<evidence type="ECO:0000313" key="5">
    <source>
        <dbReference type="Proteomes" id="UP000002358"/>
    </source>
</evidence>
<dbReference type="Proteomes" id="UP000002358">
    <property type="component" value="Chromosome 5"/>
</dbReference>
<accession>A0A7M7QIP7</accession>
<dbReference type="InParanoid" id="A0A7M7QIP7"/>
<feature type="signal peptide" evidence="2">
    <location>
        <begin position="1"/>
        <end position="25"/>
    </location>
</feature>
<sequence>MTGPSSYPRLVFTCILGVYTLLALSDHTGCSCSRTSASELFISRCRLFINSHADSASIYSNNVIATDKSSKNRNIIRRQVSRAAPVQVPTATTDEVFCDFGPLPVQTLCEWQDGAGALKWMPGAGLTSNWLGGPAVDSSMNTMEGGYAFIECSQVPRANQAVSSPNGRLHSLQLGSTGVSGTCFMFRYAIDGLSSAGLRVLLHPGYDEYSLSVAKALNKSTAAASDADAPLPPPPVVSTTSPSPTSSSSSASANVPPQDNVNQVLWHAHYHVLGEWQLAQILYTYPEVHTLIIEGMPVEASDPLRSYRGYIAVDDIDLQPGTTCNGFCNFAAGFCDWSNEVEDDFDWSISRGSSKPTTGPVMDREAASSSIRGGGYAYIDSSFPRRPGDLARLVSVGLPANNQDSPLCLHFAFHMFGSGIGELRISIRHARSLEAQMQEIWRLRGNAGNSWFDSRVTVSSLDDYQLVLEATVGNTAMGDIAVDDISFSAGPCPTSPQVAAPAHFPRDCSFEIDECGWISSGQGSSDWERLSQQSLSPRNQRKPYSLPASRPRQEFLMALQSRGGTGGSSAASSTSAYLISNEIKSVPNDPLCLSFWYLMFESFIDATGPSLGVLRVLVQPVGESIDSAIPIWQLYNNQGPSWNYAQANVIEKMGRFNVVFEGSWGPNRASGNIAIDDIAFYTGNCTVRPSSAIVRVQDCSFEKGLCGWENVSSSGAVNDPRMQWQRAYPNHRPAQLLDKTFGSPGDFVFFDIFSPNQKRQVSLRSPLVTLAPDEEAICFTFWFVAFGVEESTSLRILKISANQEPANESPESSQENQDSEQQVLWSITAKGFNNPRPSWTWAQVTVESRSSFRLILEGSASNGGFAIDDIKFQSQACPTRPTAARLSSASQEL</sequence>
<keyword evidence="5" id="KW-1185">Reference proteome</keyword>
<dbReference type="Gene3D" id="2.60.120.200">
    <property type="match status" value="4"/>
</dbReference>
<dbReference type="Pfam" id="PF00629">
    <property type="entry name" value="MAM"/>
    <property type="match status" value="3"/>
</dbReference>
<evidence type="ECO:0000259" key="3">
    <source>
        <dbReference type="PROSITE" id="PS50060"/>
    </source>
</evidence>
<feature type="domain" description="MAM" evidence="3">
    <location>
        <begin position="96"/>
        <end position="326"/>
    </location>
</feature>
<keyword evidence="2" id="KW-0732">Signal</keyword>
<name>A0A7M7QIP7_NASVI</name>
<dbReference type="OrthoDB" id="409956at2759"/>